<dbReference type="AlphaFoldDB" id="A0A0C2MFT7"/>
<sequence length="173" mass="20275">MKQLNIKLQGNAIFASEIYLTLKAFKVKLKLFSCRLIQSIKTHISTLEFVAHQITSTDKYTNMISALDNEFTRFLTDFQKLRAEFDILSLHFKSDFEKAPDVLQLELIDLQWDSVLKEKFHLKSLKNVMRHSMSMFINMRKMAMKLLVLFGSTYIYEQTVSTINIKKTKIHSN</sequence>
<gene>
    <name evidence="1" type="ORF">RF11_10141</name>
</gene>
<dbReference type="PANTHER" id="PTHR45913">
    <property type="entry name" value="EPM2A-INTERACTING PROTEIN 1"/>
    <property type="match status" value="1"/>
</dbReference>
<proteinExistence type="predicted"/>
<organism evidence="1 2">
    <name type="scientific">Thelohanellus kitauei</name>
    <name type="common">Myxosporean</name>
    <dbReference type="NCBI Taxonomy" id="669202"/>
    <lineage>
        <taxon>Eukaryota</taxon>
        <taxon>Metazoa</taxon>
        <taxon>Cnidaria</taxon>
        <taxon>Myxozoa</taxon>
        <taxon>Myxosporea</taxon>
        <taxon>Bivalvulida</taxon>
        <taxon>Platysporina</taxon>
        <taxon>Myxobolidae</taxon>
        <taxon>Thelohanellus</taxon>
    </lineage>
</organism>
<dbReference type="EMBL" id="JWZT01003622">
    <property type="protein sequence ID" value="KII66036.1"/>
    <property type="molecule type" value="Genomic_DNA"/>
</dbReference>
<reference evidence="1 2" key="1">
    <citation type="journal article" date="2014" name="Genome Biol. Evol.">
        <title>The genome of the myxosporean Thelohanellus kitauei shows adaptations to nutrient acquisition within its fish host.</title>
        <authorList>
            <person name="Yang Y."/>
            <person name="Xiong J."/>
            <person name="Zhou Z."/>
            <person name="Huo F."/>
            <person name="Miao W."/>
            <person name="Ran C."/>
            <person name="Liu Y."/>
            <person name="Zhang J."/>
            <person name="Feng J."/>
            <person name="Wang M."/>
            <person name="Wang M."/>
            <person name="Wang L."/>
            <person name="Yao B."/>
        </authorList>
    </citation>
    <scope>NUCLEOTIDE SEQUENCE [LARGE SCALE GENOMIC DNA]</scope>
    <source>
        <strain evidence="1">Wuqing</strain>
    </source>
</reference>
<comment type="caution">
    <text evidence="1">The sequence shown here is derived from an EMBL/GenBank/DDBJ whole genome shotgun (WGS) entry which is preliminary data.</text>
</comment>
<dbReference type="Proteomes" id="UP000031668">
    <property type="component" value="Unassembled WGS sequence"/>
</dbReference>
<keyword evidence="2" id="KW-1185">Reference proteome</keyword>
<name>A0A0C2MFT7_THEKT</name>
<dbReference type="PANTHER" id="PTHR45913:SF9">
    <property type="entry name" value="GENERAL TRANSCRIPTION FACTOR II-I REPEAT DOMAIN-CONTAINING PROTEIN 2-LIKE-RELATED"/>
    <property type="match status" value="1"/>
</dbReference>
<dbReference type="OMA" id="MSMFINM"/>
<protein>
    <submittedName>
        <fullName evidence="1">General transcription factor II-I repeat domain-containing protein 2B</fullName>
    </submittedName>
</protein>
<accession>A0A0C2MFT7</accession>
<dbReference type="OrthoDB" id="10061052at2759"/>
<evidence type="ECO:0000313" key="2">
    <source>
        <dbReference type="Proteomes" id="UP000031668"/>
    </source>
</evidence>
<evidence type="ECO:0000313" key="1">
    <source>
        <dbReference type="EMBL" id="KII66036.1"/>
    </source>
</evidence>